<evidence type="ECO:0000256" key="6">
    <source>
        <dbReference type="ARBA" id="ARBA00023170"/>
    </source>
</evidence>
<dbReference type="PANTHER" id="PTHR21143:SF133">
    <property type="entry name" value="GUSTATORY AND PHEROMONE RECEPTOR 32A-RELATED"/>
    <property type="match status" value="1"/>
</dbReference>
<dbReference type="AlphaFoldDB" id="A0A4E0RMZ5"/>
<evidence type="ECO:0000256" key="5">
    <source>
        <dbReference type="ARBA" id="ARBA00023136"/>
    </source>
</evidence>
<accession>A0A4E0RMZ5</accession>
<reference evidence="9" key="1">
    <citation type="submission" date="2019-02" db="EMBL/GenBank/DDBJ databases">
        <title>Genome of the parasitoid wasp Diachasma alloeum, an emerging model for ecological speciation and transitions to asexual reproduction.</title>
        <authorList>
            <person name="Robertson H.M."/>
            <person name="Walden K.K."/>
            <person name="Tvedte E.S."/>
            <person name="Hood G.R."/>
            <person name="Feder J.L."/>
            <person name="Forbes A.A."/>
            <person name="Logsdon J.M."/>
            <person name="Mcelroy K.E."/>
        </authorList>
    </citation>
    <scope>NUCLEOTIDE SEQUENCE [LARGE SCALE GENOMIC DNA]</scope>
    <source>
        <strain evidence="9">Michigan</strain>
    </source>
</reference>
<evidence type="ECO:0000256" key="2">
    <source>
        <dbReference type="ARBA" id="ARBA00022475"/>
    </source>
</evidence>
<feature type="transmembrane region" description="Helical" evidence="8">
    <location>
        <begin position="373"/>
        <end position="393"/>
    </location>
</feature>
<dbReference type="GO" id="GO:0005886">
    <property type="term" value="C:plasma membrane"/>
    <property type="evidence" value="ECO:0007669"/>
    <property type="project" value="UniProtKB-SubCell"/>
</dbReference>
<evidence type="ECO:0000256" key="3">
    <source>
        <dbReference type="ARBA" id="ARBA00022692"/>
    </source>
</evidence>
<feature type="transmembrane region" description="Helical" evidence="8">
    <location>
        <begin position="80"/>
        <end position="101"/>
    </location>
</feature>
<dbReference type="GO" id="GO:0007165">
    <property type="term" value="P:signal transduction"/>
    <property type="evidence" value="ECO:0007669"/>
    <property type="project" value="UniProtKB-KW"/>
</dbReference>
<feature type="transmembrane region" description="Helical" evidence="8">
    <location>
        <begin position="260"/>
        <end position="279"/>
    </location>
</feature>
<dbReference type="PANTHER" id="PTHR21143">
    <property type="entry name" value="INVERTEBRATE GUSTATORY RECEPTOR"/>
    <property type="match status" value="1"/>
</dbReference>
<dbReference type="GO" id="GO:0008049">
    <property type="term" value="P:male courtship behavior"/>
    <property type="evidence" value="ECO:0007669"/>
    <property type="project" value="TreeGrafter"/>
</dbReference>
<dbReference type="GO" id="GO:0043025">
    <property type="term" value="C:neuronal cell body"/>
    <property type="evidence" value="ECO:0007669"/>
    <property type="project" value="TreeGrafter"/>
</dbReference>
<keyword evidence="4 8" id="KW-1133">Transmembrane helix</keyword>
<keyword evidence="7 8" id="KW-0807">Transducer</keyword>
<sequence length="410" mass="46991">MDRETSVLFRSITAIFKTFGLLPFTITVPSTSKKGIDISPSRGTVAYNVLFFAAVLYANCFAGIPIIIRHAKSKLQDTQVILDILHTIMASGISLMTLAMFNARRAKMMNMTRDFLEVDRCIKRHRHIQSLKFSPRPLTVFIILYIIMWIVLVSTEWHEDFVAAPKMQWLLWGFTYLVPVVIITLCVLQYGVIMKLVAFRFKLLNHTIRKSTDTIAHCLNQNETFILPESAGDRVIVHKFRSIKSAHESLYDFTIAVSHFYSFLILPIIGFFCGTFIFLSFDFMMNAMSSKNEGNTISNYVAWILIVITPMVILLSNIEAATEEYERTPIELYKLASRFESCRELATEVELFSHDFLHKKMKLSALGCFPLDYTVFHSILSATLTYLIIIFQFQESRRMASKKPANLTST</sequence>
<comment type="similarity">
    <text evidence="8">Belongs to the insect chemoreceptor superfamily. Gustatory receptor (GR) family.</text>
</comment>
<dbReference type="InterPro" id="IPR013604">
    <property type="entry name" value="7TM_chemorcpt"/>
</dbReference>
<dbReference type="GO" id="GO:0030425">
    <property type="term" value="C:dendrite"/>
    <property type="evidence" value="ECO:0007669"/>
    <property type="project" value="TreeGrafter"/>
</dbReference>
<evidence type="ECO:0000313" key="10">
    <source>
        <dbReference type="Proteomes" id="UP000297026"/>
    </source>
</evidence>
<dbReference type="OrthoDB" id="7678431at2759"/>
<dbReference type="Pfam" id="PF08395">
    <property type="entry name" value="7tm_7"/>
    <property type="match status" value="1"/>
</dbReference>
<dbReference type="GO" id="GO:0030424">
    <property type="term" value="C:axon"/>
    <property type="evidence" value="ECO:0007669"/>
    <property type="project" value="TreeGrafter"/>
</dbReference>
<comment type="subcellular location">
    <subcellularLocation>
        <location evidence="1 8">Cell membrane</location>
        <topology evidence="1 8">Multi-pass membrane protein</topology>
    </subcellularLocation>
</comment>
<keyword evidence="3 8" id="KW-0812">Transmembrane</keyword>
<evidence type="ECO:0000256" key="8">
    <source>
        <dbReference type="RuleBase" id="RU363108"/>
    </source>
</evidence>
<evidence type="ECO:0000256" key="4">
    <source>
        <dbReference type="ARBA" id="ARBA00022989"/>
    </source>
</evidence>
<feature type="transmembrane region" description="Helical" evidence="8">
    <location>
        <begin position="46"/>
        <end position="68"/>
    </location>
</feature>
<gene>
    <name evidence="9" type="primary">Gr22</name>
    <name evidence="9" type="ORF">DALL_DALL000357</name>
</gene>
<feature type="transmembrane region" description="Helical" evidence="8">
    <location>
        <begin position="169"/>
        <end position="193"/>
    </location>
</feature>
<evidence type="ECO:0000313" key="9">
    <source>
        <dbReference type="EMBL" id="THK33148.1"/>
    </source>
</evidence>
<comment type="function">
    <text evidence="8">Gustatory receptor which mediates acceptance or avoidance behavior, depending on its substrates.</text>
</comment>
<keyword evidence="6 8" id="KW-0675">Receptor</keyword>
<feature type="transmembrane region" description="Helical" evidence="8">
    <location>
        <begin position="300"/>
        <end position="318"/>
    </location>
</feature>
<evidence type="ECO:0000256" key="7">
    <source>
        <dbReference type="ARBA" id="ARBA00023224"/>
    </source>
</evidence>
<proteinExistence type="inferred from homology"/>
<dbReference type="EMBL" id="ML158772">
    <property type="protein sequence ID" value="THK33148.1"/>
    <property type="molecule type" value="Genomic_DNA"/>
</dbReference>
<keyword evidence="2 8" id="KW-1003">Cell membrane</keyword>
<dbReference type="GO" id="GO:0007635">
    <property type="term" value="P:chemosensory behavior"/>
    <property type="evidence" value="ECO:0007669"/>
    <property type="project" value="TreeGrafter"/>
</dbReference>
<dbReference type="GO" id="GO:0050909">
    <property type="term" value="P:sensory perception of taste"/>
    <property type="evidence" value="ECO:0007669"/>
    <property type="project" value="InterPro"/>
</dbReference>
<dbReference type="Proteomes" id="UP000297026">
    <property type="component" value="Unassembled WGS sequence"/>
</dbReference>
<keyword evidence="10" id="KW-1185">Reference proteome</keyword>
<keyword evidence="5 8" id="KW-0472">Membrane</keyword>
<protein>
    <recommendedName>
        <fullName evidence="8">Gustatory receptor</fullName>
    </recommendedName>
</protein>
<evidence type="ECO:0000256" key="1">
    <source>
        <dbReference type="ARBA" id="ARBA00004651"/>
    </source>
</evidence>
<organism evidence="9 10">
    <name type="scientific">Diachasma alloeum</name>
    <dbReference type="NCBI Taxonomy" id="454923"/>
    <lineage>
        <taxon>Eukaryota</taxon>
        <taxon>Metazoa</taxon>
        <taxon>Ecdysozoa</taxon>
        <taxon>Arthropoda</taxon>
        <taxon>Hexapoda</taxon>
        <taxon>Insecta</taxon>
        <taxon>Pterygota</taxon>
        <taxon>Neoptera</taxon>
        <taxon>Endopterygota</taxon>
        <taxon>Hymenoptera</taxon>
        <taxon>Apocrita</taxon>
        <taxon>Ichneumonoidea</taxon>
        <taxon>Braconidae</taxon>
        <taxon>Opiinae</taxon>
        <taxon>Diachasma</taxon>
    </lineage>
</organism>
<feature type="transmembrane region" description="Helical" evidence="8">
    <location>
        <begin position="138"/>
        <end position="157"/>
    </location>
</feature>
<name>A0A4E0RMZ5_9HYME</name>